<accession>A0A485C8V6</accession>
<dbReference type="AlphaFoldDB" id="A0A485C8V6"/>
<reference evidence="3 4" key="1">
    <citation type="submission" date="2019-03" db="EMBL/GenBank/DDBJ databases">
        <authorList>
            <consortium name="Pathogen Informatics"/>
        </authorList>
    </citation>
    <scope>NUCLEOTIDE SEQUENCE [LARGE SCALE GENOMIC DNA]</scope>
    <source>
        <strain evidence="3 4">NCTC12993</strain>
    </source>
</reference>
<dbReference type="EMBL" id="CAADJD010000025">
    <property type="protein sequence ID" value="VFS81661.1"/>
    <property type="molecule type" value="Genomic_DNA"/>
</dbReference>
<evidence type="ECO:0000256" key="1">
    <source>
        <dbReference type="SAM" id="Phobius"/>
    </source>
</evidence>
<keyword evidence="1" id="KW-0472">Membrane</keyword>
<protein>
    <submittedName>
        <fullName evidence="3">Uncharacterized protein</fullName>
    </submittedName>
</protein>
<evidence type="ECO:0000313" key="3">
    <source>
        <dbReference type="EMBL" id="VFS81661.1"/>
    </source>
</evidence>
<keyword evidence="1" id="KW-1133">Transmembrane helix</keyword>
<gene>
    <name evidence="3" type="ORF">NCTC12993_06074</name>
    <name evidence="2" type="ORF">QWU01_20325</name>
</gene>
<dbReference type="Proteomes" id="UP000401081">
    <property type="component" value="Unassembled WGS sequence"/>
</dbReference>
<dbReference type="EMBL" id="JAUEQX010000018">
    <property type="protein sequence ID" value="MDW3779156.1"/>
    <property type="molecule type" value="Genomic_DNA"/>
</dbReference>
<evidence type="ECO:0000313" key="2">
    <source>
        <dbReference type="EMBL" id="MDW3779156.1"/>
    </source>
</evidence>
<organism evidence="3 4">
    <name type="scientific">Kluyvera cryocrescens</name>
    <name type="common">Kluyvera citrophila</name>
    <dbReference type="NCBI Taxonomy" id="580"/>
    <lineage>
        <taxon>Bacteria</taxon>
        <taxon>Pseudomonadati</taxon>
        <taxon>Pseudomonadota</taxon>
        <taxon>Gammaproteobacteria</taxon>
        <taxon>Enterobacterales</taxon>
        <taxon>Enterobacteriaceae</taxon>
        <taxon>Kluyvera</taxon>
    </lineage>
</organism>
<evidence type="ECO:0000313" key="4">
    <source>
        <dbReference type="Proteomes" id="UP000401081"/>
    </source>
</evidence>
<name>A0A485C8V6_KLUCR</name>
<keyword evidence="1" id="KW-0812">Transmembrane</keyword>
<proteinExistence type="predicted"/>
<feature type="transmembrane region" description="Helical" evidence="1">
    <location>
        <begin position="33"/>
        <end position="56"/>
    </location>
</feature>
<sequence>MKSVFMPSFRKRLDTGYRPSASWRLRSRPQAMLVFNTIAFYCLHVDINLLPILPFISPF</sequence>
<dbReference type="Proteomes" id="UP001276300">
    <property type="component" value="Unassembled WGS sequence"/>
</dbReference>
<reference evidence="2" key="2">
    <citation type="journal article" date="2023" name="J Glob Antimicrob Resist">
        <title>Emergence of NDM-1 and KPC-3 carbapenemases in Kluyvera cryocrescens: Investigating genetic heterogeneity and acquisition routes of blaNDM-1 in Enterobacterales species in Portugal.</title>
        <authorList>
            <person name="Loiodice M."/>
            <person name="Ribeiro M."/>
            <person name="Peixe L."/>
            <person name="Novais A."/>
        </authorList>
    </citation>
    <scope>NUCLEOTIDE SEQUENCE</scope>
    <source>
        <strain evidence="2">K629</strain>
    </source>
</reference>
<keyword evidence="4" id="KW-1185">Reference proteome</keyword>